<organism evidence="1 2">
    <name type="scientific">Naganishia onofrii</name>
    <dbReference type="NCBI Taxonomy" id="1851511"/>
    <lineage>
        <taxon>Eukaryota</taxon>
        <taxon>Fungi</taxon>
        <taxon>Dikarya</taxon>
        <taxon>Basidiomycota</taxon>
        <taxon>Agaricomycotina</taxon>
        <taxon>Tremellomycetes</taxon>
        <taxon>Filobasidiales</taxon>
        <taxon>Filobasidiaceae</taxon>
        <taxon>Naganishia</taxon>
    </lineage>
</organism>
<protein>
    <submittedName>
        <fullName evidence="1">DNA-dependent ATPase of the nucleotide excision repair factor 4 complex</fullName>
    </submittedName>
</protein>
<sequence>MQLPHLDVVIYSFHYLLDPKIADQVSKEMSKDSIVVFDEAHNIDNVCLESLSIDLTRPMLDSAARSVTKLADKIEEIKRTDAGKLQDEYAKLVSGLQEANAGREEDDVMANPVLSDDMIKEAVPGNIRKAEHFVAFLKRFIEYMKTADGFLSPSKTRMRVLHVVAETPQSFLQHLKDITYIERRPLRFCAERLTSLVRTLELTNLDEYHALQKIASFATLVATYEQGFLLILEPYETERATVPNPIFHFVCLDPSLAMGPVFERFSSVVITSGTISPLDMYPKMLQFQPVVQESYPMTLQRNAFLPMVITRGSDQVAISSRFEVRNDPAVVRNFGSILIEMSRAVPDGVVAFFPSYLYMESIVAAWNDMGILNEVWKNKLIFVETPDAAETSIALDNYRKACNNGRGAVLLSVARGKVSEGIDFDHNYGRAVIMFGIPYQYTESRILKARLEFLRDHHRIKENDYLTFDAMRHAAQCVGRVLRGKTDWGLMVFADKRFARADKRAKLPRWINQYITEAHSNLSTDMAVVLSKLFIRSISQPFDHSQTGVSLWTLEDIEERQKKEKEEEMRLLTELDAAGFIKKKNEGDETLALLQGPSDGASNKLAYDDEDVVMDMDEDEDEFALMGIDEAELEGMQLT</sequence>
<dbReference type="Proteomes" id="UP001234202">
    <property type="component" value="Unassembled WGS sequence"/>
</dbReference>
<comment type="caution">
    <text evidence="1">The sequence shown here is derived from an EMBL/GenBank/DDBJ whole genome shotgun (WGS) entry which is preliminary data.</text>
</comment>
<dbReference type="EMBL" id="JASBWV010000041">
    <property type="protein sequence ID" value="KAJ9115773.1"/>
    <property type="molecule type" value="Genomic_DNA"/>
</dbReference>
<name>A0ACC2WWD3_9TREE</name>
<gene>
    <name evidence="1" type="primary">RAD15</name>
    <name evidence="1" type="ORF">QFC24_006881</name>
</gene>
<proteinExistence type="predicted"/>
<accession>A0ACC2WWD3</accession>
<reference evidence="1" key="1">
    <citation type="submission" date="2023-04" db="EMBL/GenBank/DDBJ databases">
        <title>Draft Genome sequencing of Naganishia species isolated from polar environments using Oxford Nanopore Technology.</title>
        <authorList>
            <person name="Leo P."/>
            <person name="Venkateswaran K."/>
        </authorList>
    </citation>
    <scope>NUCLEOTIDE SEQUENCE</scope>
    <source>
        <strain evidence="1">DBVPG 5303</strain>
    </source>
</reference>
<evidence type="ECO:0000313" key="2">
    <source>
        <dbReference type="Proteomes" id="UP001234202"/>
    </source>
</evidence>
<keyword evidence="2" id="KW-1185">Reference proteome</keyword>
<evidence type="ECO:0000313" key="1">
    <source>
        <dbReference type="EMBL" id="KAJ9115773.1"/>
    </source>
</evidence>